<reference evidence="2 3" key="1">
    <citation type="submission" date="2015-11" db="EMBL/GenBank/DDBJ databases">
        <title>Exploring the genomic traits of fungus-feeding bacterial genus Collimonas.</title>
        <authorList>
            <person name="Song C."/>
            <person name="Schmidt R."/>
            <person name="de Jager V."/>
            <person name="Krzyzanowska D."/>
            <person name="Jongedijk E."/>
            <person name="Cankar K."/>
            <person name="Beekwilder J."/>
            <person name="van Veen A."/>
            <person name="de Boer W."/>
            <person name="van Veen J.A."/>
            <person name="Garbeva P."/>
        </authorList>
    </citation>
    <scope>NUCLEOTIDE SEQUENCE [LARGE SCALE GENOMIC DNA]</scope>
    <source>
        <strain evidence="2 3">Ter282</strain>
    </source>
</reference>
<dbReference type="SUPFAM" id="SSF52540">
    <property type="entry name" value="P-loop containing nucleoside triphosphate hydrolases"/>
    <property type="match status" value="1"/>
</dbReference>
<protein>
    <submittedName>
        <fullName evidence="2">Origin of replication binding family protein</fullName>
    </submittedName>
</protein>
<feature type="domain" description="Replication origin-binding protein" evidence="1">
    <location>
        <begin position="330"/>
        <end position="473"/>
    </location>
</feature>
<dbReference type="NCBIfam" id="NF042913">
    <property type="entry name" value="CyRepA1"/>
    <property type="match status" value="1"/>
</dbReference>
<dbReference type="InterPro" id="IPR003450">
    <property type="entry name" value="Replication_origin-bd"/>
</dbReference>
<organism evidence="2 3">
    <name type="scientific">Collimonas arenae</name>
    <dbReference type="NCBI Taxonomy" id="279058"/>
    <lineage>
        <taxon>Bacteria</taxon>
        <taxon>Pseudomonadati</taxon>
        <taxon>Pseudomonadota</taxon>
        <taxon>Betaproteobacteria</taxon>
        <taxon>Burkholderiales</taxon>
        <taxon>Oxalobacteraceae</taxon>
        <taxon>Collimonas</taxon>
    </lineage>
</organism>
<accession>A0A127QPN6</accession>
<proteinExistence type="predicted"/>
<evidence type="ECO:0000313" key="2">
    <source>
        <dbReference type="EMBL" id="AMP11996.1"/>
    </source>
</evidence>
<sequence length="997" mass="113155">MTHMLKLAINRHIINKIESQSDPRWEIFTAQCENVELTLDEFSDHINQGHAFCAQHKNRKKNANFVGTNIVTVDIDKGMTVEQALVDPFVQQYGTLLYTTPSHMPDQHRFRLIFMSDRTITDSEEMKLAYKGIIRKFGGDDSCSDACRGFFGSTGSNPIILGNILPNDELTKLIVLGGEKRVSATICSDTGGELGGKSTQTSSDPLEKNQMVKLARGLGHMVLLADLPKWTSIHCPKHSDNKPSAFVVTNKDGINGVRCHKCHASFWPQSELWKKRKSYNFYEIEDFVREQDYAQTPENFYDMDAEDAQPSLLDETPSERNHHILNEKYLPNIPLHEGVTFVRSPKGSGKTEWLQKIVTQCRQKNLSVLLVGHRQLLIQGLAKRLGLICYFYTQGEKLKNNQSDEYYSVCVDSIGKLLRPDLDQYDVIIMDESEQVFSHLTSDTLRGKRRTCYQKLFYFLRSAKSVIFTDADLGPVTIVAACESVKANMPYQFYLNEFKESRCDFHYYESDDHLVQEMINTIRAGGRHYVCTNSKKKAENLLEAIRYEFGTKRKTMLVTSDTAGNADVKHFVNNIKTEILNYDVVVASPTLGTGIDITFMEQAQHIDTVYGFFVSRVNTHFDIDQQLSRVRHPKLIKACVAPERFNFETEADVIRNEVRDNAALNDVLIGYEDDGQPKLDDSYLNVYAAVTAMQRASKNNLRANLLNLRVRNGWTVQNVAMLPELAKDGKRRTKEAKDVLAEKRAEQICAAGKVTPETYQELYAISKQGIKLTRDEEHAMRRHEIEAFYREDISKELIDIDDNGKYRDQVRMMQIYLTPLENLIDKSSAERKAGRFVTDMTTEPLKKTMLYDLLEAAGLADTTTLIKTGVIVSEKSLTAFTDMCRARASKIQELFGLKVHKNTVQTLGRIFDLIGLKNCPAIREKVNGITTYYYELDVGTLNSVRNIIDKRMSTSTSSAPEIMDSSSGDSGIALGQAMRMRERKMRTDMPAVLTELV</sequence>
<evidence type="ECO:0000259" key="1">
    <source>
        <dbReference type="Pfam" id="PF02399"/>
    </source>
</evidence>
<dbReference type="InterPro" id="IPR027417">
    <property type="entry name" value="P-loop_NTPase"/>
</dbReference>
<gene>
    <name evidence="2" type="ORF">CAter282_4336</name>
</gene>
<keyword evidence="3" id="KW-1185">Reference proteome</keyword>
<dbReference type="GO" id="GO:0005524">
    <property type="term" value="F:ATP binding"/>
    <property type="evidence" value="ECO:0007669"/>
    <property type="project" value="InterPro"/>
</dbReference>
<dbReference type="PATRIC" id="fig|279058.18.peg.4272"/>
<dbReference type="GO" id="GO:0003688">
    <property type="term" value="F:DNA replication origin binding"/>
    <property type="evidence" value="ECO:0007669"/>
    <property type="project" value="InterPro"/>
</dbReference>
<dbReference type="RefSeq" id="WP_061537466.1">
    <property type="nucleotide sequence ID" value="NZ_CP013235.1"/>
</dbReference>
<dbReference type="Pfam" id="PF02399">
    <property type="entry name" value="Herpes_ori_bp"/>
    <property type="match status" value="1"/>
</dbReference>
<name>A0A127QPN6_9BURK</name>
<dbReference type="Proteomes" id="UP000071778">
    <property type="component" value="Chromosome"/>
</dbReference>
<dbReference type="AlphaFoldDB" id="A0A127QPN6"/>
<dbReference type="InterPro" id="IPR049996">
    <property type="entry name" value="Slr7037-like"/>
</dbReference>
<evidence type="ECO:0000313" key="3">
    <source>
        <dbReference type="Proteomes" id="UP000071778"/>
    </source>
</evidence>
<dbReference type="EMBL" id="CP013235">
    <property type="protein sequence ID" value="AMP11996.1"/>
    <property type="molecule type" value="Genomic_DNA"/>
</dbReference>
<dbReference type="GO" id="GO:0006260">
    <property type="term" value="P:DNA replication"/>
    <property type="evidence" value="ECO:0007669"/>
    <property type="project" value="InterPro"/>
</dbReference>
<dbReference type="Gene3D" id="3.40.50.300">
    <property type="entry name" value="P-loop containing nucleotide triphosphate hydrolases"/>
    <property type="match status" value="1"/>
</dbReference>